<evidence type="ECO:0000313" key="10">
    <source>
        <dbReference type="Proteomes" id="UP001075354"/>
    </source>
</evidence>
<dbReference type="AlphaFoldDB" id="A0AAV7XWM3"/>
<feature type="domain" description="UTP25 C-terminal" evidence="7">
    <location>
        <begin position="632"/>
        <end position="820"/>
    </location>
</feature>
<feature type="region of interest" description="Disordered" evidence="6">
    <location>
        <begin position="1"/>
        <end position="214"/>
    </location>
</feature>
<feature type="domain" description="UTP25 NTP hydrolase-like" evidence="8">
    <location>
        <begin position="357"/>
        <end position="621"/>
    </location>
</feature>
<reference evidence="9" key="1">
    <citation type="submission" date="2022-12" db="EMBL/GenBank/DDBJ databases">
        <title>Chromosome-level genome assembly of the bean flower thrips Megalurothrips usitatus.</title>
        <authorList>
            <person name="Ma L."/>
            <person name="Liu Q."/>
            <person name="Li H."/>
            <person name="Cai W."/>
        </authorList>
    </citation>
    <scope>NUCLEOTIDE SEQUENCE</scope>
    <source>
        <strain evidence="9">Cailab_2022a</strain>
    </source>
</reference>
<feature type="compositionally biased region" description="Acidic residues" evidence="6">
    <location>
        <begin position="170"/>
        <end position="203"/>
    </location>
</feature>
<dbReference type="InterPro" id="IPR053939">
    <property type="entry name" value="UTP25_C"/>
</dbReference>
<dbReference type="EMBL" id="JAPTSV010000003">
    <property type="protein sequence ID" value="KAJ1529348.1"/>
    <property type="molecule type" value="Genomic_DNA"/>
</dbReference>
<feature type="compositionally biased region" description="Polar residues" evidence="6">
    <location>
        <begin position="82"/>
        <end position="94"/>
    </location>
</feature>
<dbReference type="GO" id="GO:0000462">
    <property type="term" value="P:maturation of SSU-rRNA from tricistronic rRNA transcript (SSU-rRNA, 5.8S rRNA, LSU-rRNA)"/>
    <property type="evidence" value="ECO:0007669"/>
    <property type="project" value="TreeGrafter"/>
</dbReference>
<feature type="compositionally biased region" description="Basic residues" evidence="6">
    <location>
        <begin position="7"/>
        <end position="19"/>
    </location>
</feature>
<dbReference type="PANTHER" id="PTHR12933">
    <property type="entry name" value="ORF PROTEIN-RELATED"/>
    <property type="match status" value="1"/>
</dbReference>
<dbReference type="Pfam" id="PF22916">
    <property type="entry name" value="UTP25_NTPase-like"/>
    <property type="match status" value="1"/>
</dbReference>
<evidence type="ECO:0000259" key="8">
    <source>
        <dbReference type="Pfam" id="PF22916"/>
    </source>
</evidence>
<evidence type="ECO:0000313" key="9">
    <source>
        <dbReference type="EMBL" id="KAJ1529348.1"/>
    </source>
</evidence>
<evidence type="ECO:0000256" key="3">
    <source>
        <dbReference type="ARBA" id="ARBA00023242"/>
    </source>
</evidence>
<feature type="compositionally biased region" description="Acidic residues" evidence="6">
    <location>
        <begin position="100"/>
        <end position="116"/>
    </location>
</feature>
<evidence type="ECO:0000256" key="2">
    <source>
        <dbReference type="ARBA" id="ARBA00009223"/>
    </source>
</evidence>
<dbReference type="Proteomes" id="UP001075354">
    <property type="component" value="Chromosome 3"/>
</dbReference>
<dbReference type="GO" id="GO:0032040">
    <property type="term" value="C:small-subunit processome"/>
    <property type="evidence" value="ECO:0007669"/>
    <property type="project" value="TreeGrafter"/>
</dbReference>
<organism evidence="9 10">
    <name type="scientific">Megalurothrips usitatus</name>
    <name type="common">bean blossom thrips</name>
    <dbReference type="NCBI Taxonomy" id="439358"/>
    <lineage>
        <taxon>Eukaryota</taxon>
        <taxon>Metazoa</taxon>
        <taxon>Ecdysozoa</taxon>
        <taxon>Arthropoda</taxon>
        <taxon>Hexapoda</taxon>
        <taxon>Insecta</taxon>
        <taxon>Pterygota</taxon>
        <taxon>Neoptera</taxon>
        <taxon>Paraneoptera</taxon>
        <taxon>Thysanoptera</taxon>
        <taxon>Terebrantia</taxon>
        <taxon>Thripoidea</taxon>
        <taxon>Thripidae</taxon>
        <taxon>Megalurothrips</taxon>
    </lineage>
</organism>
<accession>A0AAV7XWM3</accession>
<evidence type="ECO:0000256" key="6">
    <source>
        <dbReference type="SAM" id="MobiDB-lite"/>
    </source>
</evidence>
<feature type="compositionally biased region" description="Basic and acidic residues" evidence="6">
    <location>
        <begin position="54"/>
        <end position="66"/>
    </location>
</feature>
<evidence type="ECO:0000256" key="1">
    <source>
        <dbReference type="ARBA" id="ARBA00004604"/>
    </source>
</evidence>
<name>A0AAV7XWM3_9NEOP</name>
<dbReference type="InterPro" id="IPR053940">
    <property type="entry name" value="UTP25_NTPase-like"/>
</dbReference>
<feature type="compositionally biased region" description="Acidic residues" evidence="6">
    <location>
        <begin position="67"/>
        <end position="78"/>
    </location>
</feature>
<comment type="similarity">
    <text evidence="2">Belongs to the UTP25 family.</text>
</comment>
<evidence type="ECO:0000259" key="7">
    <source>
        <dbReference type="Pfam" id="PF06862"/>
    </source>
</evidence>
<comment type="subcellular location">
    <subcellularLocation>
        <location evidence="1">Nucleus</location>
        <location evidence="1">Nucleolus</location>
    </subcellularLocation>
</comment>
<dbReference type="InterPro" id="IPR027417">
    <property type="entry name" value="P-loop_NTPase"/>
</dbReference>
<dbReference type="PANTHER" id="PTHR12933:SF0">
    <property type="entry name" value="U3 SMALL NUCLEOLAR RNA-ASSOCIATED PROTEIN 25 HOMOLOG"/>
    <property type="match status" value="1"/>
</dbReference>
<evidence type="ECO:0000256" key="5">
    <source>
        <dbReference type="ARBA" id="ARBA00032325"/>
    </source>
</evidence>
<dbReference type="Gene3D" id="3.40.50.300">
    <property type="entry name" value="P-loop containing nucleotide triphosphate hydrolases"/>
    <property type="match status" value="1"/>
</dbReference>
<dbReference type="GO" id="GO:0019843">
    <property type="term" value="F:rRNA binding"/>
    <property type="evidence" value="ECO:0007669"/>
    <property type="project" value="TreeGrafter"/>
</dbReference>
<keyword evidence="3" id="KW-0539">Nucleus</keyword>
<sequence length="824" mass="93385">MAPTARGKGKGKGKFNRKGPKFDKNKKPQGKKNKSTNGRDIKHRDQYKPALDPADTHVAKRRKLEEVPDEYESEEEVDAYQQLLSTFSQKNGKSSRAIESEEEDDEVSDEEGSEGEDGVRHTGEHNLGESDASDASGAEEGLESEDVDDSEDPGEEESGNEEAELRDSDDTAASDEGDEDVEGVGDQDDVSEEGSGNDEDGGSEDQGNTSDDEEEIDALDLNTQDDELAPSEDDPFVAHICRDLCDEAVDVLSQPKPQIKVEEVKWKTLGRLVVTLPQIPGSPPDDTGTLLLEEPKKYAQPGKVPTRVKEVNLDQLHIKVQLHNAIAKANPANIDGGKDHELLTSRQLELFSLMNSYQDLYYPERNLENGEEVRFAYCLHVANHIIKTRNTVLHHNARLNKKKYVDIPDEYRDQGLVRPKVLILVPFREQARRVVEILCKLLVNEGKGGVMNRKRFEEEFTGGELIMPKKNPRPEDYEKLFAGNTDDTFRLGLTLTKKALKLYADFYSADIIISSPLGLRMIVGAEGEAERDYDFLASLEMVILDQAEVFLMQNWDHLLHIWDHLHLQPKESHGTDFSRVRQWAVNGWAKHYRQTIVFSSSSLIEFSSLLNKRCSNFAGSVRVVNPISSGTICHVVVQLPQVFQRLEASSVSQGLDVRFEFLVRKVIPDHTDPLMGHTMIYVPSYFDYVRIRNYLRKQDLSFVQICEYSKEGKVARARDMFYHSQVQFLLYSERFHFFRRPVIKGIRHIIFYQPPTMSHFYSEMCNQMQEANQNPYGGGSENNMTVTVLYNKYDVAQLSAMVGSERASRMMASDRNVHMFMAGE</sequence>
<proteinExistence type="inferred from homology"/>
<comment type="caution">
    <text evidence="9">The sequence shown here is derived from an EMBL/GenBank/DDBJ whole genome shotgun (WGS) entry which is preliminary data.</text>
</comment>
<dbReference type="GO" id="GO:0034511">
    <property type="term" value="F:U3 snoRNA binding"/>
    <property type="evidence" value="ECO:0007669"/>
    <property type="project" value="InterPro"/>
</dbReference>
<evidence type="ECO:0000256" key="4">
    <source>
        <dbReference type="ARBA" id="ARBA00024421"/>
    </source>
</evidence>
<dbReference type="Pfam" id="PF06862">
    <property type="entry name" value="Utp25_C"/>
    <property type="match status" value="1"/>
</dbReference>
<feature type="compositionally biased region" description="Basic and acidic residues" evidence="6">
    <location>
        <begin position="117"/>
        <end position="128"/>
    </location>
</feature>
<keyword evidence="10" id="KW-1185">Reference proteome</keyword>
<gene>
    <name evidence="9" type="ORF">ONE63_006136</name>
</gene>
<feature type="compositionally biased region" description="Basic and acidic residues" evidence="6">
    <location>
        <begin position="37"/>
        <end position="47"/>
    </location>
</feature>
<feature type="compositionally biased region" description="Acidic residues" evidence="6">
    <location>
        <begin position="140"/>
        <end position="162"/>
    </location>
</feature>
<dbReference type="InterPro" id="IPR010678">
    <property type="entry name" value="UTP25"/>
</dbReference>
<protein>
    <recommendedName>
        <fullName evidence="4">U3 small nucleolar RNA-associated protein 25 homolog</fullName>
    </recommendedName>
    <alternativeName>
        <fullName evidence="5">UTP25 small subunit processor component</fullName>
    </alternativeName>
</protein>